<evidence type="ECO:0008006" key="5">
    <source>
        <dbReference type="Google" id="ProtNLM"/>
    </source>
</evidence>
<dbReference type="EMBL" id="JADNRY010000593">
    <property type="protein sequence ID" value="KAF9037904.1"/>
    <property type="molecule type" value="Genomic_DNA"/>
</dbReference>
<organism evidence="3 4">
    <name type="scientific">Rhodocollybia butyracea</name>
    <dbReference type="NCBI Taxonomy" id="206335"/>
    <lineage>
        <taxon>Eukaryota</taxon>
        <taxon>Fungi</taxon>
        <taxon>Dikarya</taxon>
        <taxon>Basidiomycota</taxon>
        <taxon>Agaricomycotina</taxon>
        <taxon>Agaricomycetes</taxon>
        <taxon>Agaricomycetidae</taxon>
        <taxon>Agaricales</taxon>
        <taxon>Marasmiineae</taxon>
        <taxon>Omphalotaceae</taxon>
        <taxon>Rhodocollybia</taxon>
    </lineage>
</organism>
<keyword evidence="1" id="KW-0812">Transmembrane</keyword>
<evidence type="ECO:0000313" key="3">
    <source>
        <dbReference type="EMBL" id="KAF9037904.1"/>
    </source>
</evidence>
<keyword evidence="1" id="KW-0472">Membrane</keyword>
<sequence>MFDFVGTALYIFFILVNNVQSDVFSGIFSDIVTTTAANFTLDGVLVGTFTHLPDSTLPDFQFGPNALVFSTSGLKNAAHQMVISTSDLTESFFVNFDYALYTFENAARTESMVSESWQLSTFPTSTDSSSPSTSTTNINHLSVGASVGGIIGGLAVLIGVLVVLFCHRRRQHFRPRSLKNINSELKHPLVPNTSALVSTAFPYLNYSNSNLPLATAEGEPWHSCQNELDGQV</sequence>
<dbReference type="CDD" id="cd12087">
    <property type="entry name" value="TM_EGFR-like"/>
    <property type="match status" value="1"/>
</dbReference>
<keyword evidence="4" id="KW-1185">Reference proteome</keyword>
<keyword evidence="1" id="KW-1133">Transmembrane helix</keyword>
<feature type="chain" id="PRO_5040111730" description="Mid2 domain-containing protein" evidence="2">
    <location>
        <begin position="22"/>
        <end position="232"/>
    </location>
</feature>
<gene>
    <name evidence="3" type="ORF">BDP27DRAFT_1435521</name>
</gene>
<evidence type="ECO:0000256" key="2">
    <source>
        <dbReference type="SAM" id="SignalP"/>
    </source>
</evidence>
<dbReference type="OrthoDB" id="2758521at2759"/>
<reference evidence="3" key="1">
    <citation type="submission" date="2020-11" db="EMBL/GenBank/DDBJ databases">
        <authorList>
            <consortium name="DOE Joint Genome Institute"/>
            <person name="Ahrendt S."/>
            <person name="Riley R."/>
            <person name="Andreopoulos W."/>
            <person name="Labutti K."/>
            <person name="Pangilinan J."/>
            <person name="Ruiz-Duenas F.J."/>
            <person name="Barrasa J.M."/>
            <person name="Sanchez-Garcia M."/>
            <person name="Camarero S."/>
            <person name="Miyauchi S."/>
            <person name="Serrano A."/>
            <person name="Linde D."/>
            <person name="Babiker R."/>
            <person name="Drula E."/>
            <person name="Ayuso-Fernandez I."/>
            <person name="Pacheco R."/>
            <person name="Padilla G."/>
            <person name="Ferreira P."/>
            <person name="Barriuso J."/>
            <person name="Kellner H."/>
            <person name="Castanera R."/>
            <person name="Alfaro M."/>
            <person name="Ramirez L."/>
            <person name="Pisabarro A.G."/>
            <person name="Kuo A."/>
            <person name="Tritt A."/>
            <person name="Lipzen A."/>
            <person name="He G."/>
            <person name="Yan M."/>
            <person name="Ng V."/>
            <person name="Cullen D."/>
            <person name="Martin F."/>
            <person name="Rosso M.-N."/>
            <person name="Henrissat B."/>
            <person name="Hibbett D."/>
            <person name="Martinez A.T."/>
            <person name="Grigoriev I.V."/>
        </authorList>
    </citation>
    <scope>NUCLEOTIDE SEQUENCE</scope>
    <source>
        <strain evidence="3">AH 40177</strain>
    </source>
</reference>
<name>A0A9P5P4H4_9AGAR</name>
<protein>
    <recommendedName>
        <fullName evidence="5">Mid2 domain-containing protein</fullName>
    </recommendedName>
</protein>
<keyword evidence="2" id="KW-0732">Signal</keyword>
<dbReference type="Proteomes" id="UP000772434">
    <property type="component" value="Unassembled WGS sequence"/>
</dbReference>
<evidence type="ECO:0000313" key="4">
    <source>
        <dbReference type="Proteomes" id="UP000772434"/>
    </source>
</evidence>
<feature type="signal peptide" evidence="2">
    <location>
        <begin position="1"/>
        <end position="21"/>
    </location>
</feature>
<proteinExistence type="predicted"/>
<evidence type="ECO:0000256" key="1">
    <source>
        <dbReference type="SAM" id="Phobius"/>
    </source>
</evidence>
<comment type="caution">
    <text evidence="3">The sequence shown here is derived from an EMBL/GenBank/DDBJ whole genome shotgun (WGS) entry which is preliminary data.</text>
</comment>
<feature type="transmembrane region" description="Helical" evidence="1">
    <location>
        <begin position="141"/>
        <end position="166"/>
    </location>
</feature>
<accession>A0A9P5P4H4</accession>
<dbReference type="AlphaFoldDB" id="A0A9P5P4H4"/>